<protein>
    <recommendedName>
        <fullName evidence="7">Fumarylacetoacetase-like C-terminal domain-containing protein</fullName>
    </recommendedName>
</protein>
<dbReference type="PANTHER" id="PTHR42796:SF4">
    <property type="entry name" value="FUMARYLACETOACETATE HYDROLASE DOMAIN-CONTAINING PROTEIN 2A"/>
    <property type="match status" value="1"/>
</dbReference>
<comment type="caution">
    <text evidence="5">The sequence shown here is derived from an EMBL/GenBank/DDBJ whole genome shotgun (WGS) entry which is preliminary data.</text>
</comment>
<dbReference type="HOGENOM" id="CLU_028458_4_2_7"/>
<dbReference type="STRING" id="563192.HMPREF0179_03018"/>
<dbReference type="Pfam" id="PF01557">
    <property type="entry name" value="FAA_hydrolase"/>
    <property type="match status" value="1"/>
</dbReference>
<dbReference type="InterPro" id="IPR011234">
    <property type="entry name" value="Fumarylacetoacetase-like_C"/>
</dbReference>
<dbReference type="FunFam" id="3.90.850.10:FF:000002">
    <property type="entry name" value="2-hydroxyhepta-2,4-diene-1,7-dioate isomerase"/>
    <property type="match status" value="1"/>
</dbReference>
<dbReference type="SUPFAM" id="SSF56529">
    <property type="entry name" value="FAH"/>
    <property type="match status" value="1"/>
</dbReference>
<dbReference type="eggNOG" id="COG0179">
    <property type="taxonomic scope" value="Bacteria"/>
</dbReference>
<reference evidence="5 6" key="1">
    <citation type="submission" date="2010-10" db="EMBL/GenBank/DDBJ databases">
        <authorList>
            <consortium name="The Broad Institute Genome Sequencing Platform"/>
            <person name="Ward D."/>
            <person name="Earl A."/>
            <person name="Feldgarden M."/>
            <person name="Young S.K."/>
            <person name="Gargeya S."/>
            <person name="Zeng Q."/>
            <person name="Alvarado L."/>
            <person name="Berlin A."/>
            <person name="Bochicchio J."/>
            <person name="Chapman S.B."/>
            <person name="Chen Z."/>
            <person name="Freedman E."/>
            <person name="Gellesch M."/>
            <person name="Goldberg J."/>
            <person name="Griggs A."/>
            <person name="Gujja S."/>
            <person name="Heilman E."/>
            <person name="Heiman D."/>
            <person name="Howarth C."/>
            <person name="Mehta T."/>
            <person name="Neiman D."/>
            <person name="Pearson M."/>
            <person name="Roberts A."/>
            <person name="Saif S."/>
            <person name="Shea T."/>
            <person name="Shenoy N."/>
            <person name="Sisk P."/>
            <person name="Stolte C."/>
            <person name="Sykes S."/>
            <person name="White J."/>
            <person name="Yandava C."/>
            <person name="Allen-Vercoe E."/>
            <person name="Sibley C."/>
            <person name="Ambrose C.E."/>
            <person name="Strauss J."/>
            <person name="Daigneault M."/>
            <person name="Haas B."/>
            <person name="Nusbaum C."/>
            <person name="Birren B."/>
        </authorList>
    </citation>
    <scope>NUCLEOTIDE SEQUENCE [LARGE SCALE GENOMIC DNA]</scope>
    <source>
        <strain evidence="5 6">3_1_6</strain>
    </source>
</reference>
<dbReference type="InterPro" id="IPR051121">
    <property type="entry name" value="FAH"/>
</dbReference>
<dbReference type="GeneID" id="78084592"/>
<dbReference type="Gene3D" id="3.90.850.10">
    <property type="entry name" value="Fumarylacetoacetase-like, C-terminal domain"/>
    <property type="match status" value="1"/>
</dbReference>
<organism evidence="5 6">
    <name type="scientific">Bilophila wadsworthia (strain 3_1_6)</name>
    <dbReference type="NCBI Taxonomy" id="563192"/>
    <lineage>
        <taxon>Bacteria</taxon>
        <taxon>Pseudomonadati</taxon>
        <taxon>Thermodesulfobacteriota</taxon>
        <taxon>Desulfovibrionia</taxon>
        <taxon>Desulfovibrionales</taxon>
        <taxon>Desulfovibrionaceae</taxon>
        <taxon>Bilophila</taxon>
    </lineage>
</organism>
<dbReference type="GO" id="GO:0019752">
    <property type="term" value="P:carboxylic acid metabolic process"/>
    <property type="evidence" value="ECO:0007669"/>
    <property type="project" value="UniProtKB-ARBA"/>
</dbReference>
<sequence length="256" mass="27841">MRIIRVEHGGTSYYGILEDGLVFRLHQQPGHMEPIPLSEAKVLPLVTPSKVVCVGLNYKAHAEELGYPLPNMPSFFLKPPSSIIGNGEPIVLPSGMGRIEHEAELAMVVGKVCRNLTPEEAEESLFGFTCANDVTAREVQKVDPLIGHCKSYDTFCPIGPWIETDLEDINDLSIRCLVNGEVRQSANTGDMIFRPLDLLCFLSRVMTLMPGDVILTGTPPGISPIQADDVVQVSIEGIGTLSNPVEGPGPEEKILQ</sequence>
<feature type="domain" description="Rv2993c-like N-terminal" evidence="4">
    <location>
        <begin position="1"/>
        <end position="43"/>
    </location>
</feature>
<proteinExistence type="inferred from homology"/>
<evidence type="ECO:0000259" key="4">
    <source>
        <dbReference type="Pfam" id="PF10370"/>
    </source>
</evidence>
<evidence type="ECO:0000256" key="2">
    <source>
        <dbReference type="ARBA" id="ARBA00022723"/>
    </source>
</evidence>
<accession>E5YA00</accession>
<evidence type="ECO:0000313" key="6">
    <source>
        <dbReference type="Proteomes" id="UP000006034"/>
    </source>
</evidence>
<keyword evidence="2" id="KW-0479">Metal-binding</keyword>
<evidence type="ECO:0000259" key="3">
    <source>
        <dbReference type="Pfam" id="PF01557"/>
    </source>
</evidence>
<comment type="similarity">
    <text evidence="1">Belongs to the FAH family.</text>
</comment>
<evidence type="ECO:0008006" key="7">
    <source>
        <dbReference type="Google" id="ProtNLM"/>
    </source>
</evidence>
<dbReference type="GO" id="GO:0016853">
    <property type="term" value="F:isomerase activity"/>
    <property type="evidence" value="ECO:0007669"/>
    <property type="project" value="UniProtKB-ARBA"/>
</dbReference>
<dbReference type="RefSeq" id="WP_005029335.1">
    <property type="nucleotide sequence ID" value="NZ_KE150238.1"/>
</dbReference>
<dbReference type="AlphaFoldDB" id="E5YA00"/>
<evidence type="ECO:0000256" key="1">
    <source>
        <dbReference type="ARBA" id="ARBA00010211"/>
    </source>
</evidence>
<dbReference type="PANTHER" id="PTHR42796">
    <property type="entry name" value="FUMARYLACETOACETATE HYDROLASE DOMAIN-CONTAINING PROTEIN 2A-RELATED"/>
    <property type="match status" value="1"/>
</dbReference>
<dbReference type="InterPro" id="IPR018833">
    <property type="entry name" value="Rv2993c-like_N"/>
</dbReference>
<dbReference type="OrthoDB" id="5197601at2"/>
<feature type="domain" description="Fumarylacetoacetase-like C-terminal" evidence="3">
    <location>
        <begin position="50"/>
        <end position="245"/>
    </location>
</feature>
<dbReference type="GO" id="GO:0046872">
    <property type="term" value="F:metal ion binding"/>
    <property type="evidence" value="ECO:0007669"/>
    <property type="project" value="UniProtKB-KW"/>
</dbReference>
<dbReference type="InterPro" id="IPR036663">
    <property type="entry name" value="Fumarylacetoacetase_C_sf"/>
</dbReference>
<dbReference type="Proteomes" id="UP000006034">
    <property type="component" value="Unassembled WGS sequence"/>
</dbReference>
<evidence type="ECO:0000313" key="5">
    <source>
        <dbReference type="EMBL" id="EFV43175.1"/>
    </source>
</evidence>
<dbReference type="Pfam" id="PF10370">
    <property type="entry name" value="Rv2993c-like_N"/>
    <property type="match status" value="1"/>
</dbReference>
<reference evidence="5 6" key="2">
    <citation type="submission" date="2013-04" db="EMBL/GenBank/DDBJ databases">
        <title>The Genome Sequence of Bilophila wadsworthia 3_1_6.</title>
        <authorList>
            <consortium name="The Broad Institute Genomics Platform"/>
            <person name="Earl A."/>
            <person name="Ward D."/>
            <person name="Feldgarden M."/>
            <person name="Gevers D."/>
            <person name="Sibley C."/>
            <person name="Strauss J."/>
            <person name="Allen-Vercoe E."/>
            <person name="Walker B."/>
            <person name="Young S."/>
            <person name="Zeng Q."/>
            <person name="Gargeya S."/>
            <person name="Fitzgerald M."/>
            <person name="Haas B."/>
            <person name="Abouelleil A."/>
            <person name="Allen A.W."/>
            <person name="Alvarado L."/>
            <person name="Arachchi H.M."/>
            <person name="Berlin A.M."/>
            <person name="Chapman S.B."/>
            <person name="Gainer-Dewar J."/>
            <person name="Goldberg J."/>
            <person name="Griggs A."/>
            <person name="Gujja S."/>
            <person name="Hansen M."/>
            <person name="Howarth C."/>
            <person name="Imamovic A."/>
            <person name="Ireland A."/>
            <person name="Larimer J."/>
            <person name="McCowan C."/>
            <person name="Murphy C."/>
            <person name="Pearson M."/>
            <person name="Poon T.W."/>
            <person name="Priest M."/>
            <person name="Roberts A."/>
            <person name="Saif S."/>
            <person name="Shea T."/>
            <person name="Sisk P."/>
            <person name="Sykes S."/>
            <person name="Wortman J."/>
            <person name="Nusbaum C."/>
            <person name="Birren B."/>
        </authorList>
    </citation>
    <scope>NUCLEOTIDE SEQUENCE [LARGE SCALE GENOMIC DNA]</scope>
    <source>
        <strain evidence="5 6">3_1_6</strain>
    </source>
</reference>
<gene>
    <name evidence="5" type="ORF">HMPREF0179_03018</name>
</gene>
<dbReference type="EMBL" id="ADCP02000001">
    <property type="protein sequence ID" value="EFV43175.1"/>
    <property type="molecule type" value="Genomic_DNA"/>
</dbReference>
<keyword evidence="6" id="KW-1185">Reference proteome</keyword>
<name>E5YA00_BILW3</name>